<dbReference type="Proteomes" id="UP001153076">
    <property type="component" value="Unassembled WGS sequence"/>
</dbReference>
<dbReference type="SUPFAM" id="SSF57850">
    <property type="entry name" value="RING/U-box"/>
    <property type="match status" value="1"/>
</dbReference>
<feature type="region of interest" description="Disordered" evidence="5">
    <location>
        <begin position="386"/>
        <end position="422"/>
    </location>
</feature>
<evidence type="ECO:0000313" key="9">
    <source>
        <dbReference type="Proteomes" id="UP001153076"/>
    </source>
</evidence>
<dbReference type="Gene3D" id="3.30.40.10">
    <property type="entry name" value="Zinc/RING finger domain, C3HC4 (zinc finger)"/>
    <property type="match status" value="1"/>
</dbReference>
<keyword evidence="6" id="KW-1133">Transmembrane helix</keyword>
<organism evidence="8 9">
    <name type="scientific">Carnegiea gigantea</name>
    <dbReference type="NCBI Taxonomy" id="171969"/>
    <lineage>
        <taxon>Eukaryota</taxon>
        <taxon>Viridiplantae</taxon>
        <taxon>Streptophyta</taxon>
        <taxon>Embryophyta</taxon>
        <taxon>Tracheophyta</taxon>
        <taxon>Spermatophyta</taxon>
        <taxon>Magnoliopsida</taxon>
        <taxon>eudicotyledons</taxon>
        <taxon>Gunneridae</taxon>
        <taxon>Pentapetalae</taxon>
        <taxon>Caryophyllales</taxon>
        <taxon>Cactineae</taxon>
        <taxon>Cactaceae</taxon>
        <taxon>Cactoideae</taxon>
        <taxon>Echinocereeae</taxon>
        <taxon>Carnegiea</taxon>
    </lineage>
</organism>
<dbReference type="GO" id="GO:0005768">
    <property type="term" value="C:endosome"/>
    <property type="evidence" value="ECO:0007669"/>
    <property type="project" value="TreeGrafter"/>
</dbReference>
<feature type="compositionally biased region" description="Low complexity" evidence="5">
    <location>
        <begin position="407"/>
        <end position="416"/>
    </location>
</feature>
<keyword evidence="2 4" id="KW-0863">Zinc-finger</keyword>
<dbReference type="PROSITE" id="PS50089">
    <property type="entry name" value="ZF_RING_2"/>
    <property type="match status" value="1"/>
</dbReference>
<dbReference type="OrthoDB" id="3045089at2759"/>
<feature type="domain" description="RING-type" evidence="7">
    <location>
        <begin position="450"/>
        <end position="489"/>
    </location>
</feature>
<evidence type="ECO:0000256" key="4">
    <source>
        <dbReference type="PROSITE-ProRule" id="PRU00175"/>
    </source>
</evidence>
<feature type="region of interest" description="Disordered" evidence="5">
    <location>
        <begin position="248"/>
        <end position="284"/>
    </location>
</feature>
<evidence type="ECO:0000256" key="5">
    <source>
        <dbReference type="SAM" id="MobiDB-lite"/>
    </source>
</evidence>
<dbReference type="AlphaFoldDB" id="A0A9Q1KL05"/>
<evidence type="ECO:0000256" key="1">
    <source>
        <dbReference type="ARBA" id="ARBA00022723"/>
    </source>
</evidence>
<keyword evidence="6" id="KW-0472">Membrane</keyword>
<dbReference type="GO" id="GO:0016567">
    <property type="term" value="P:protein ubiquitination"/>
    <property type="evidence" value="ECO:0007669"/>
    <property type="project" value="TreeGrafter"/>
</dbReference>
<dbReference type="Pfam" id="PF16040">
    <property type="entry name" value="APD1-4_N"/>
    <property type="match status" value="1"/>
</dbReference>
<name>A0A9Q1KL05_9CARY</name>
<evidence type="ECO:0000313" key="8">
    <source>
        <dbReference type="EMBL" id="KAJ8444880.1"/>
    </source>
</evidence>
<evidence type="ECO:0000256" key="2">
    <source>
        <dbReference type="ARBA" id="ARBA00022771"/>
    </source>
</evidence>
<dbReference type="InterPro" id="IPR001841">
    <property type="entry name" value="Znf_RING"/>
</dbReference>
<dbReference type="InterPro" id="IPR032008">
    <property type="entry name" value="APD1-4_N"/>
</dbReference>
<keyword evidence="3" id="KW-0862">Zinc</keyword>
<dbReference type="EMBL" id="JAKOGI010000084">
    <property type="protein sequence ID" value="KAJ8444880.1"/>
    <property type="molecule type" value="Genomic_DNA"/>
</dbReference>
<dbReference type="GO" id="GO:0061630">
    <property type="term" value="F:ubiquitin protein ligase activity"/>
    <property type="evidence" value="ECO:0007669"/>
    <property type="project" value="TreeGrafter"/>
</dbReference>
<protein>
    <recommendedName>
        <fullName evidence="7">RING-type domain-containing protein</fullName>
    </recommendedName>
</protein>
<feature type="transmembrane region" description="Helical" evidence="6">
    <location>
        <begin position="351"/>
        <end position="372"/>
    </location>
</feature>
<accession>A0A9Q1KL05</accession>
<evidence type="ECO:0000256" key="3">
    <source>
        <dbReference type="ARBA" id="ARBA00022833"/>
    </source>
</evidence>
<sequence>MVESALTSSSSPPPRDEEPSEFRSIWLEAPREEEREEEGEEEQGDVQVVPELVLQQTSTSYRVGHAPLRSPPWLIASAMQEESSADNTLSCLIVVLTFWFFEDFPLTPYSSILSQPNPLFVEYLKVEKSKHLPVAPVLYGFRKVPPLVVTKTWTESLHASVKPDYHKDWVYYLNEGSQINVSYNVPSSSSLLLIIAKGIDGLAEWLEDPSCPDNTLSWNIIRGNGTIWQDIVNSYDYYIAVGNLDSEDIEPDTSPQQQHSGPSHIDTNELSKTREEDGMESGDKDVELSFSIRSSMYDITGSYYKCNLTRGSCRLKIRFPGGNAAVLNSPGPEEVNARDKFYVRISYEPRWMTYIVGIGGITLIILWAYHLLKKTRHSNEDYTAELRDGTLGPERTPLLSQKDDDLSSLGSSYDSGSQHDEECQDFLEGGSAEGSSLGQGAQKSNSRQLCAICFDAPKDCFFIPCGHCACCFTCGTRIAEAAGTCPICRRKMKKCKKYHAVKAYENFNLSCVCVRDGENHGQHLKTST</sequence>
<dbReference type="InterPro" id="IPR032010">
    <property type="entry name" value="APD1-4_M"/>
</dbReference>
<feature type="region of interest" description="Disordered" evidence="5">
    <location>
        <begin position="1"/>
        <end position="45"/>
    </location>
</feature>
<dbReference type="Pfam" id="PF16041">
    <property type="entry name" value="APD1-4_M"/>
    <property type="match status" value="1"/>
</dbReference>
<proteinExistence type="predicted"/>
<dbReference type="PANTHER" id="PTHR46858">
    <property type="entry name" value="OS05G0521000 PROTEIN"/>
    <property type="match status" value="1"/>
</dbReference>
<evidence type="ECO:0000256" key="6">
    <source>
        <dbReference type="SAM" id="Phobius"/>
    </source>
</evidence>
<dbReference type="PANTHER" id="PTHR46858:SF5">
    <property type="entry name" value="E3 UBIQUITIN-PROTEIN LIGASE APD1-RELATED"/>
    <property type="match status" value="1"/>
</dbReference>
<feature type="compositionally biased region" description="Basic and acidic residues" evidence="5">
    <location>
        <begin position="266"/>
        <end position="284"/>
    </location>
</feature>
<reference evidence="8" key="1">
    <citation type="submission" date="2022-04" db="EMBL/GenBank/DDBJ databases">
        <title>Carnegiea gigantea Genome sequencing and assembly v2.</title>
        <authorList>
            <person name="Copetti D."/>
            <person name="Sanderson M.J."/>
            <person name="Burquez A."/>
            <person name="Wojciechowski M.F."/>
        </authorList>
    </citation>
    <scope>NUCLEOTIDE SEQUENCE</scope>
    <source>
        <strain evidence="8">SGP5-SGP5p</strain>
        <tissue evidence="8">Aerial part</tissue>
    </source>
</reference>
<feature type="compositionally biased region" description="Acidic residues" evidence="5">
    <location>
        <begin position="34"/>
        <end position="44"/>
    </location>
</feature>
<keyword evidence="9" id="KW-1185">Reference proteome</keyword>
<evidence type="ECO:0000259" key="7">
    <source>
        <dbReference type="PROSITE" id="PS50089"/>
    </source>
</evidence>
<dbReference type="InterPro" id="IPR013083">
    <property type="entry name" value="Znf_RING/FYVE/PHD"/>
</dbReference>
<dbReference type="GO" id="GO:0008270">
    <property type="term" value="F:zinc ion binding"/>
    <property type="evidence" value="ECO:0007669"/>
    <property type="project" value="UniProtKB-KW"/>
</dbReference>
<dbReference type="Pfam" id="PF13920">
    <property type="entry name" value="zf-C3HC4_3"/>
    <property type="match status" value="1"/>
</dbReference>
<keyword evidence="1" id="KW-0479">Metal-binding</keyword>
<gene>
    <name evidence="8" type="ORF">Cgig2_029811</name>
</gene>
<comment type="caution">
    <text evidence="8">The sequence shown here is derived from an EMBL/GenBank/DDBJ whole genome shotgun (WGS) entry which is preliminary data.</text>
</comment>
<keyword evidence="6" id="KW-0812">Transmembrane</keyword>
<dbReference type="GO" id="GO:0009705">
    <property type="term" value="C:plant-type vacuole membrane"/>
    <property type="evidence" value="ECO:0007669"/>
    <property type="project" value="TreeGrafter"/>
</dbReference>